<dbReference type="Gene3D" id="3.40.50.720">
    <property type="entry name" value="NAD(P)-binding Rossmann-like Domain"/>
    <property type="match status" value="1"/>
</dbReference>
<dbReference type="RefSeq" id="WP_284032674.1">
    <property type="nucleotide sequence ID" value="NZ_CP126154.1"/>
</dbReference>
<name>A0ABD5WGH2_9EURY</name>
<dbReference type="PROSITE" id="PS00061">
    <property type="entry name" value="ADH_SHORT"/>
    <property type="match status" value="1"/>
</dbReference>
<evidence type="ECO:0000313" key="5">
    <source>
        <dbReference type="EMBL" id="MFC7070902.1"/>
    </source>
</evidence>
<dbReference type="SUPFAM" id="SSF51735">
    <property type="entry name" value="NAD(P)-binding Rossmann-fold domains"/>
    <property type="match status" value="1"/>
</dbReference>
<dbReference type="GO" id="GO:0016491">
    <property type="term" value="F:oxidoreductase activity"/>
    <property type="evidence" value="ECO:0007669"/>
    <property type="project" value="UniProtKB-KW"/>
</dbReference>
<dbReference type="PRINTS" id="PR00081">
    <property type="entry name" value="GDHRDH"/>
</dbReference>
<dbReference type="Proteomes" id="UP001596461">
    <property type="component" value="Unassembled WGS sequence"/>
</dbReference>
<dbReference type="GeneID" id="81124545"/>
<dbReference type="SMART" id="SM00822">
    <property type="entry name" value="PKS_KR"/>
    <property type="match status" value="1"/>
</dbReference>
<evidence type="ECO:0000313" key="6">
    <source>
        <dbReference type="Proteomes" id="UP001596461"/>
    </source>
</evidence>
<reference evidence="5 6" key="1">
    <citation type="journal article" date="2019" name="Int. J. Syst. Evol. Microbiol.">
        <title>The Global Catalogue of Microorganisms (GCM) 10K type strain sequencing project: providing services to taxonomists for standard genome sequencing and annotation.</title>
        <authorList>
            <consortium name="The Broad Institute Genomics Platform"/>
            <consortium name="The Broad Institute Genome Sequencing Center for Infectious Disease"/>
            <person name="Wu L."/>
            <person name="Ma J."/>
        </authorList>
    </citation>
    <scope>NUCLEOTIDE SEQUENCE [LARGE SCALE GENOMIC DNA]</scope>
    <source>
        <strain evidence="5 6">DT31</strain>
    </source>
</reference>
<gene>
    <name evidence="5" type="ORF">ACFQL9_14735</name>
</gene>
<keyword evidence="6" id="KW-1185">Reference proteome</keyword>
<dbReference type="InterPro" id="IPR036291">
    <property type="entry name" value="NAD(P)-bd_dom_sf"/>
</dbReference>
<dbReference type="EMBL" id="JBHTAH010000015">
    <property type="protein sequence ID" value="MFC7070902.1"/>
    <property type="molecule type" value="Genomic_DNA"/>
</dbReference>
<dbReference type="PRINTS" id="PR00080">
    <property type="entry name" value="SDRFAMILY"/>
</dbReference>
<protein>
    <submittedName>
        <fullName evidence="5">SDR family oxidoreductase</fullName>
        <ecNumber evidence="5">1.1.-.-</ecNumber>
    </submittedName>
</protein>
<evidence type="ECO:0000259" key="4">
    <source>
        <dbReference type="SMART" id="SM00822"/>
    </source>
</evidence>
<dbReference type="PANTHER" id="PTHR44169:SF6">
    <property type="entry name" value="NADPH-DEPENDENT 1-ACYLDIHYDROXYACETONE PHOSPHATE REDUCTASE"/>
    <property type="match status" value="1"/>
</dbReference>
<keyword evidence="2 5" id="KW-0560">Oxidoreductase</keyword>
<dbReference type="EC" id="1.1.-.-" evidence="5"/>
<sequence>MTRTVLITGCSSGIGRASAEAFLDEEWTVYATARNPADIETLGEHDDCRIATLDVTDEGDVERVVDRILDEEGRIDALVNNAGYAQLGPVEEVPTDAVADQFDVNVYGPHRLIREVLPAMRRREDGAIVNVSSAVGRMSFPGGGVYAGSKYALEAMSDALRNEVREYGISVSLVEPGPVDTGFDERAESEVEGLERTGAYDFFHGLFEDYDAVGGGGGFLSVTPERVAEDVVDAASSTKPPARYPVGPMATVAEVGRLLPARVVDALWGLAAKFT</sequence>
<dbReference type="PANTHER" id="PTHR44169">
    <property type="entry name" value="NADPH-DEPENDENT 1-ACYLDIHYDROXYACETONE PHOSPHATE REDUCTASE"/>
    <property type="match status" value="1"/>
</dbReference>
<dbReference type="Pfam" id="PF00106">
    <property type="entry name" value="adh_short"/>
    <property type="match status" value="1"/>
</dbReference>
<dbReference type="InterPro" id="IPR020904">
    <property type="entry name" value="Sc_DH/Rdtase_CS"/>
</dbReference>
<evidence type="ECO:0000256" key="3">
    <source>
        <dbReference type="RuleBase" id="RU000363"/>
    </source>
</evidence>
<comment type="similarity">
    <text evidence="1 3">Belongs to the short-chain dehydrogenases/reductases (SDR) family.</text>
</comment>
<dbReference type="InterPro" id="IPR057326">
    <property type="entry name" value="KR_dom"/>
</dbReference>
<accession>A0ABD5WGH2</accession>
<proteinExistence type="inferred from homology"/>
<evidence type="ECO:0000256" key="2">
    <source>
        <dbReference type="ARBA" id="ARBA00023002"/>
    </source>
</evidence>
<dbReference type="CDD" id="cd05374">
    <property type="entry name" value="17beta-HSD-like_SDR_c"/>
    <property type="match status" value="1"/>
</dbReference>
<evidence type="ECO:0000256" key="1">
    <source>
        <dbReference type="ARBA" id="ARBA00006484"/>
    </source>
</evidence>
<dbReference type="InterPro" id="IPR002347">
    <property type="entry name" value="SDR_fam"/>
</dbReference>
<dbReference type="AlphaFoldDB" id="A0ABD5WGH2"/>
<feature type="domain" description="Ketoreductase" evidence="4">
    <location>
        <begin position="3"/>
        <end position="177"/>
    </location>
</feature>
<organism evidence="5 6">
    <name type="scientific">Halobaculum lipolyticum</name>
    <dbReference type="NCBI Taxonomy" id="3032001"/>
    <lineage>
        <taxon>Archaea</taxon>
        <taxon>Methanobacteriati</taxon>
        <taxon>Methanobacteriota</taxon>
        <taxon>Stenosarchaea group</taxon>
        <taxon>Halobacteria</taxon>
        <taxon>Halobacteriales</taxon>
        <taxon>Haloferacaceae</taxon>
        <taxon>Halobaculum</taxon>
    </lineage>
</organism>
<comment type="caution">
    <text evidence="5">The sequence shown here is derived from an EMBL/GenBank/DDBJ whole genome shotgun (WGS) entry which is preliminary data.</text>
</comment>